<proteinExistence type="predicted"/>
<organism evidence="1 2">
    <name type="scientific">Bradyrhizobium barranii subsp. barranii</name>
    <dbReference type="NCBI Taxonomy" id="2823807"/>
    <lineage>
        <taxon>Bacteria</taxon>
        <taxon>Pseudomonadati</taxon>
        <taxon>Pseudomonadota</taxon>
        <taxon>Alphaproteobacteria</taxon>
        <taxon>Hyphomicrobiales</taxon>
        <taxon>Nitrobacteraceae</taxon>
        <taxon>Bradyrhizobium</taxon>
        <taxon>Bradyrhizobium barranii</taxon>
    </lineage>
</organism>
<sequence length="138" mass="15185">MSLLVFKAADVRRVVEHSLKAPKQGEMLVEYDRSGKAITKPVPAASVLLVHDQGVYLMSNGLPRDIIKDQSSFVAYARGCHPIANDDWWETARALVGGDDFGETLPWAREMLAIIDGGAEAVTLEFTEQSIKIMEPSK</sequence>
<reference evidence="1 2" key="1">
    <citation type="journal article" date="2017" name="Syst. Appl. Microbiol.">
        <title>Soybeans inoculated with root zone soils of Canadian native legumes harbour diverse and novel Bradyrhizobium spp. that possess agricultural potential.</title>
        <authorList>
            <person name="Bromfield E.S.P."/>
            <person name="Cloutier S."/>
            <person name="Tambong J.T."/>
            <person name="Tran Thi T.V."/>
        </authorList>
    </citation>
    <scope>NUCLEOTIDE SEQUENCE [LARGE SCALE GENOMIC DNA]</scope>
    <source>
        <strain evidence="1 2">323S2</strain>
    </source>
</reference>
<accession>A0A9X9YH95</accession>
<evidence type="ECO:0000313" key="1">
    <source>
        <dbReference type="EMBL" id="UGX90300.1"/>
    </source>
</evidence>
<dbReference type="EMBL" id="CP088280">
    <property type="protein sequence ID" value="UGX90300.1"/>
    <property type="molecule type" value="Genomic_DNA"/>
</dbReference>
<gene>
    <name evidence="1" type="ORF">G6321_00031185</name>
</gene>
<protein>
    <submittedName>
        <fullName evidence="1">DUF3085 domain-containing protein</fullName>
    </submittedName>
</protein>
<reference evidence="1 2" key="2">
    <citation type="journal article" date="2022" name="Int. J. Syst. Evol. Microbiol.">
        <title>Strains of Bradyrhizobium barranii sp. nov. associated with legumes native to Canada are symbionts of soybeans and belong to different subspecies (subsp. barranii subsp. nov. and subsp. apii subsp. nov.) and symbiovars (sv. glycinearum and sv. septentrionale).</title>
        <authorList>
            <person name="Bromfield E.S.P."/>
            <person name="Cloutier S."/>
            <person name="Wasai-Hara S."/>
            <person name="Minamisawa K."/>
        </authorList>
    </citation>
    <scope>NUCLEOTIDE SEQUENCE [LARGE SCALE GENOMIC DNA]</scope>
    <source>
        <strain evidence="1 2">323S2</strain>
    </source>
</reference>
<dbReference type="Proteomes" id="UP000564836">
    <property type="component" value="Chromosome"/>
</dbReference>
<evidence type="ECO:0000313" key="2">
    <source>
        <dbReference type="Proteomes" id="UP000564836"/>
    </source>
</evidence>
<name>A0A9X9YH95_9BRAD</name>
<dbReference type="InterPro" id="IPR021436">
    <property type="entry name" value="DUF3085"/>
</dbReference>
<dbReference type="RefSeq" id="WP_224517149.1">
    <property type="nucleotide sequence ID" value="NZ_CP088280.1"/>
</dbReference>
<dbReference type="Pfam" id="PF11284">
    <property type="entry name" value="DUF3085"/>
    <property type="match status" value="1"/>
</dbReference>
<dbReference type="AlphaFoldDB" id="A0A9X9YH95"/>